<proteinExistence type="predicted"/>
<dbReference type="EMBL" id="BPQP01000048">
    <property type="protein sequence ID" value="GJD95865.1"/>
    <property type="molecule type" value="Genomic_DNA"/>
</dbReference>
<sequence length="89" mass="9181">MADDIPTIEGLQAMVGSAIAASWREALAEATKDAGAQPAVTGMLMVAVEEMMKGMGREGTASLLEAIAIGVRNGDEITITINPDLARGH</sequence>
<reference evidence="1" key="1">
    <citation type="journal article" date="2021" name="Front. Microbiol.">
        <title>Comprehensive Comparative Genomics and Phenotyping of Methylobacterium Species.</title>
        <authorList>
            <person name="Alessa O."/>
            <person name="Ogura Y."/>
            <person name="Fujitani Y."/>
            <person name="Takami H."/>
            <person name="Hayashi T."/>
            <person name="Sahin N."/>
            <person name="Tani A."/>
        </authorList>
    </citation>
    <scope>NUCLEOTIDE SEQUENCE</scope>
    <source>
        <strain evidence="1">DSM 19015</strain>
    </source>
</reference>
<protein>
    <submittedName>
        <fullName evidence="1">Uncharacterized protein</fullName>
    </submittedName>
</protein>
<evidence type="ECO:0000313" key="1">
    <source>
        <dbReference type="EMBL" id="GJD95865.1"/>
    </source>
</evidence>
<evidence type="ECO:0000313" key="2">
    <source>
        <dbReference type="Proteomes" id="UP001055125"/>
    </source>
</evidence>
<organism evidence="1 2">
    <name type="scientific">Methylobacterium iners</name>
    <dbReference type="NCBI Taxonomy" id="418707"/>
    <lineage>
        <taxon>Bacteria</taxon>
        <taxon>Pseudomonadati</taxon>
        <taxon>Pseudomonadota</taxon>
        <taxon>Alphaproteobacteria</taxon>
        <taxon>Hyphomicrobiales</taxon>
        <taxon>Methylobacteriaceae</taxon>
        <taxon>Methylobacterium</taxon>
    </lineage>
</organism>
<reference evidence="1" key="2">
    <citation type="submission" date="2021-08" db="EMBL/GenBank/DDBJ databases">
        <authorList>
            <person name="Tani A."/>
            <person name="Ola A."/>
            <person name="Ogura Y."/>
            <person name="Katsura K."/>
            <person name="Hayashi T."/>
        </authorList>
    </citation>
    <scope>NUCLEOTIDE SEQUENCE</scope>
    <source>
        <strain evidence="1">DSM 19015</strain>
    </source>
</reference>
<comment type="caution">
    <text evidence="1">The sequence shown here is derived from an EMBL/GenBank/DDBJ whole genome shotgun (WGS) entry which is preliminary data.</text>
</comment>
<name>A0ABQ4S2D7_9HYPH</name>
<dbReference type="Proteomes" id="UP001055125">
    <property type="component" value="Unassembled WGS sequence"/>
</dbReference>
<accession>A0ABQ4S2D7</accession>
<gene>
    <name evidence="1" type="ORF">OCOJLMKI_3081</name>
</gene>
<dbReference type="RefSeq" id="WP_238244999.1">
    <property type="nucleotide sequence ID" value="NZ_BPQP01000048.1"/>
</dbReference>
<keyword evidence="2" id="KW-1185">Reference proteome</keyword>